<keyword evidence="1" id="KW-0732">Signal</keyword>
<dbReference type="Proteomes" id="UP000230423">
    <property type="component" value="Unassembled WGS sequence"/>
</dbReference>
<dbReference type="EMBL" id="KZ344988">
    <property type="protein sequence ID" value="PIO77730.1"/>
    <property type="molecule type" value="Genomic_DNA"/>
</dbReference>
<proteinExistence type="predicted"/>
<feature type="chain" id="PRO_5013681637" evidence="1">
    <location>
        <begin position="17"/>
        <end position="613"/>
    </location>
</feature>
<dbReference type="OrthoDB" id="5814528at2759"/>
<gene>
    <name evidence="2" type="ORF">TELCIR_00142</name>
</gene>
<dbReference type="AlphaFoldDB" id="A0A2G9V7K3"/>
<accession>A0A2G9V7K3</accession>
<feature type="signal peptide" evidence="1">
    <location>
        <begin position="1"/>
        <end position="16"/>
    </location>
</feature>
<evidence type="ECO:0000256" key="1">
    <source>
        <dbReference type="SAM" id="SignalP"/>
    </source>
</evidence>
<keyword evidence="3" id="KW-1185">Reference proteome</keyword>
<reference evidence="2 3" key="1">
    <citation type="submission" date="2015-09" db="EMBL/GenBank/DDBJ databases">
        <title>Draft genome of the parasitic nematode Teladorsagia circumcincta isolate WARC Sus (inbred).</title>
        <authorList>
            <person name="Mitreva M."/>
        </authorList>
    </citation>
    <scope>NUCLEOTIDE SEQUENCE [LARGE SCALE GENOMIC DNA]</scope>
    <source>
        <strain evidence="2 3">S</strain>
    </source>
</reference>
<organism evidence="2 3">
    <name type="scientific">Teladorsagia circumcincta</name>
    <name type="common">Brown stomach worm</name>
    <name type="synonym">Ostertagia circumcincta</name>
    <dbReference type="NCBI Taxonomy" id="45464"/>
    <lineage>
        <taxon>Eukaryota</taxon>
        <taxon>Metazoa</taxon>
        <taxon>Ecdysozoa</taxon>
        <taxon>Nematoda</taxon>
        <taxon>Chromadorea</taxon>
        <taxon>Rhabditida</taxon>
        <taxon>Rhabditina</taxon>
        <taxon>Rhabditomorpha</taxon>
        <taxon>Strongyloidea</taxon>
        <taxon>Trichostrongylidae</taxon>
        <taxon>Teladorsagia</taxon>
    </lineage>
</organism>
<sequence>MKSLICFLVLFMGINACMKTIPGGGEIPGEPGEGPACTTCSPLTLVTTPCPVNYDCSNTGIEEPLTYSTNSRDCSTVACTVGQMFEAGQALPEVVCSDGSFSTVNGPVSQVACGLPCNACTQLTKNGLTCPPGHTCTSVSQREGQCPESYCPAGMMTADGVQVESLKCNTLGQWVYTDGIVYAAAQCELSCELCTTITNTGMPCPTGLICEPPTEREGTCKETYCPEGEMTGNTDRTALTLLTCSGGSEWIDGLDTVYTSAQCETRCDQCTALTKNGMTCPPGFICEDVTLQPGQCPNVACTEGTMKADPGMVEVTSLTCDGSSQWVDDQAAVYTSAHCEFPCTECPAPTNTGMDCPKGFICEPAETREGQCSEVFCSTGSLTANTERTPLTLLTCSTEAEWIDTQDVPYTLAQCETPCDQCSTPTNAGMTCLSGFVCTPVTVNTDGQCPVASCESGHMTAGDGRTTVPSLSCNGLAQWVDPQATVYTKAQCETGCLYCGDVNAGTGVTVKLEYNPTTWCKQYTLTGCPRGYRIGRTTITGVLTCDRFLRWTSGSYTGEAREANLVNASIVPDCQPIKRISGEKLLYMVHRIQKKNIEPSRRGVTGTTGKKNY</sequence>
<protein>
    <submittedName>
        <fullName evidence="2">Uncharacterized protein</fullName>
    </submittedName>
</protein>
<evidence type="ECO:0000313" key="3">
    <source>
        <dbReference type="Proteomes" id="UP000230423"/>
    </source>
</evidence>
<name>A0A2G9V7K3_TELCI</name>
<evidence type="ECO:0000313" key="2">
    <source>
        <dbReference type="EMBL" id="PIO77730.1"/>
    </source>
</evidence>